<proteinExistence type="inferred from homology"/>
<accession>A0ABT8STA9</accession>
<evidence type="ECO:0000256" key="4">
    <source>
        <dbReference type="ARBA" id="ARBA00022833"/>
    </source>
</evidence>
<dbReference type="RefSeq" id="WP_302075253.1">
    <property type="nucleotide sequence ID" value="NZ_JAUKWQ010000001.1"/>
</dbReference>
<dbReference type="Gene3D" id="3.60.15.10">
    <property type="entry name" value="Ribonuclease Z/Hydroxyacylglutathione hydrolase-like"/>
    <property type="match status" value="1"/>
</dbReference>
<dbReference type="InterPro" id="IPR001279">
    <property type="entry name" value="Metallo-B-lactamas"/>
</dbReference>
<evidence type="ECO:0000256" key="3">
    <source>
        <dbReference type="ARBA" id="ARBA00022801"/>
    </source>
</evidence>
<comment type="similarity">
    <text evidence="1">Belongs to the metallo-beta-lactamase superfamily.</text>
</comment>
<dbReference type="InterPro" id="IPR036866">
    <property type="entry name" value="RibonucZ/Hydroxyglut_hydro"/>
</dbReference>
<dbReference type="PANTHER" id="PTHR42978:SF6">
    <property type="entry name" value="QUORUM-QUENCHING LACTONASE YTNP-RELATED"/>
    <property type="match status" value="1"/>
</dbReference>
<dbReference type="PROSITE" id="PS51318">
    <property type="entry name" value="TAT"/>
    <property type="match status" value="1"/>
</dbReference>
<dbReference type="Proteomes" id="UP001169006">
    <property type="component" value="Unassembled WGS sequence"/>
</dbReference>
<evidence type="ECO:0000256" key="1">
    <source>
        <dbReference type="ARBA" id="ARBA00007749"/>
    </source>
</evidence>
<name>A0ABT8STA9_9HYPH</name>
<keyword evidence="3" id="KW-0378">Hydrolase</keyword>
<dbReference type="SMART" id="SM00849">
    <property type="entry name" value="Lactamase_B"/>
    <property type="match status" value="1"/>
</dbReference>
<dbReference type="InterPro" id="IPR051013">
    <property type="entry name" value="MBL_superfamily_lactonases"/>
</dbReference>
<dbReference type="EMBL" id="JAUKWQ010000001">
    <property type="protein sequence ID" value="MDO1581123.1"/>
    <property type="molecule type" value="Genomic_DNA"/>
</dbReference>
<reference evidence="7" key="2">
    <citation type="submission" date="2023-07" db="EMBL/GenBank/DDBJ databases">
        <authorList>
            <person name="Sun H."/>
        </authorList>
    </citation>
    <scope>NUCLEOTIDE SEQUENCE</scope>
    <source>
        <strain evidence="7">05753</strain>
    </source>
</reference>
<evidence type="ECO:0000313" key="8">
    <source>
        <dbReference type="Proteomes" id="UP001169006"/>
    </source>
</evidence>
<feature type="domain" description="Metallo-beta-lactamase" evidence="6">
    <location>
        <begin position="105"/>
        <end position="306"/>
    </location>
</feature>
<evidence type="ECO:0000259" key="6">
    <source>
        <dbReference type="SMART" id="SM00849"/>
    </source>
</evidence>
<keyword evidence="5" id="KW-0732">Signal</keyword>
<sequence length="333" mass="35600">MAQFEMGRRTLLGTAGLGLLAAPVILSGAALAQAQTSSKTDSNMAANTPPDIHQFKVGDFQVTVIKDGARPSGKPNEIFGTNQSPETVAQLLDKNFLPSDQFVNGFSPVLIKAGSELVLFDTGFGESGRGQGTGRLLDGMKLAGYRPEDVTVVVLTHMHGDHIGGLMDGGKPAFPNARYVAGQVEYDFWTNPARAGTPAEGGQKAVLANVKPLAEKISFVGDGASVVSGITGMAAFGHSPGHMIYNVESAGRRLILTADTANHYVLSLQRPDWEVRFDMDKAQAAATRKKVFDMIAADKVAFLGYHMPFPSVGYAEKQDTGYRFVPKSYQFDI</sequence>
<dbReference type="SUPFAM" id="SSF56281">
    <property type="entry name" value="Metallo-hydrolase/oxidoreductase"/>
    <property type="match status" value="1"/>
</dbReference>
<evidence type="ECO:0000256" key="2">
    <source>
        <dbReference type="ARBA" id="ARBA00022723"/>
    </source>
</evidence>
<feature type="chain" id="PRO_5045565858" evidence="5">
    <location>
        <begin position="33"/>
        <end position="333"/>
    </location>
</feature>
<reference evidence="7" key="1">
    <citation type="journal article" date="2015" name="Int. J. Syst. Evol. Microbiol.">
        <title>Rhizobium oryzicola sp. nov., potential plant-growth-promoting endophytic bacteria isolated from rice roots.</title>
        <authorList>
            <person name="Zhang X.X."/>
            <person name="Gao J.S."/>
            <person name="Cao Y.H."/>
            <person name="Sheirdil R.A."/>
            <person name="Wang X.C."/>
            <person name="Zhang L."/>
        </authorList>
    </citation>
    <scope>NUCLEOTIDE SEQUENCE</scope>
    <source>
        <strain evidence="7">05753</strain>
    </source>
</reference>
<evidence type="ECO:0000256" key="5">
    <source>
        <dbReference type="SAM" id="SignalP"/>
    </source>
</evidence>
<protein>
    <submittedName>
        <fullName evidence="7">MBL fold metallo-hydrolase</fullName>
    </submittedName>
</protein>
<dbReference type="InterPro" id="IPR006311">
    <property type="entry name" value="TAT_signal"/>
</dbReference>
<dbReference type="PANTHER" id="PTHR42978">
    <property type="entry name" value="QUORUM-QUENCHING LACTONASE YTNP-RELATED-RELATED"/>
    <property type="match status" value="1"/>
</dbReference>
<keyword evidence="2" id="KW-0479">Metal-binding</keyword>
<keyword evidence="8" id="KW-1185">Reference proteome</keyword>
<feature type="signal peptide" evidence="5">
    <location>
        <begin position="1"/>
        <end position="32"/>
    </location>
</feature>
<gene>
    <name evidence="7" type="ORF">Q2T52_03360</name>
</gene>
<dbReference type="CDD" id="cd07720">
    <property type="entry name" value="OPHC2-like_MBL-fold"/>
    <property type="match status" value="1"/>
</dbReference>
<dbReference type="Pfam" id="PF00753">
    <property type="entry name" value="Lactamase_B"/>
    <property type="match status" value="1"/>
</dbReference>
<organism evidence="7 8">
    <name type="scientific">Rhizobium oryzicola</name>
    <dbReference type="NCBI Taxonomy" id="1232668"/>
    <lineage>
        <taxon>Bacteria</taxon>
        <taxon>Pseudomonadati</taxon>
        <taxon>Pseudomonadota</taxon>
        <taxon>Alphaproteobacteria</taxon>
        <taxon>Hyphomicrobiales</taxon>
        <taxon>Rhizobiaceae</taxon>
        <taxon>Rhizobium/Agrobacterium group</taxon>
        <taxon>Rhizobium</taxon>
    </lineage>
</organism>
<keyword evidence="4" id="KW-0862">Zinc</keyword>
<comment type="caution">
    <text evidence="7">The sequence shown here is derived from an EMBL/GenBank/DDBJ whole genome shotgun (WGS) entry which is preliminary data.</text>
</comment>
<evidence type="ECO:0000313" key="7">
    <source>
        <dbReference type="EMBL" id="MDO1581123.1"/>
    </source>
</evidence>